<name>A0A6S6S3V0_9BACT</name>
<evidence type="ECO:0000256" key="3">
    <source>
        <dbReference type="ARBA" id="ARBA00022741"/>
    </source>
</evidence>
<dbReference type="SUPFAM" id="SSF52540">
    <property type="entry name" value="P-loop containing nucleoside triphosphate hydrolases"/>
    <property type="match status" value="1"/>
</dbReference>
<dbReference type="GO" id="GO:0005737">
    <property type="term" value="C:cytoplasm"/>
    <property type="evidence" value="ECO:0007669"/>
    <property type="project" value="UniProtKB-SubCell"/>
</dbReference>
<dbReference type="PROSITE" id="PS51219">
    <property type="entry name" value="DPCK"/>
    <property type="match status" value="1"/>
</dbReference>
<dbReference type="Gene3D" id="3.40.50.300">
    <property type="entry name" value="P-loop containing nucleotide triphosphate hydrolases"/>
    <property type="match status" value="1"/>
</dbReference>
<proteinExistence type="inferred from homology"/>
<organism evidence="8">
    <name type="scientific">uncultured Sulfurovum sp</name>
    <dbReference type="NCBI Taxonomy" id="269237"/>
    <lineage>
        <taxon>Bacteria</taxon>
        <taxon>Pseudomonadati</taxon>
        <taxon>Campylobacterota</taxon>
        <taxon>Epsilonproteobacteria</taxon>
        <taxon>Campylobacterales</taxon>
        <taxon>Sulfurovaceae</taxon>
        <taxon>Sulfurovum</taxon>
        <taxon>environmental samples</taxon>
    </lineage>
</organism>
<dbReference type="GO" id="GO:0004140">
    <property type="term" value="F:dephospho-CoA kinase activity"/>
    <property type="evidence" value="ECO:0007669"/>
    <property type="project" value="UniProtKB-UniRule"/>
</dbReference>
<dbReference type="CDD" id="cd02022">
    <property type="entry name" value="DPCK"/>
    <property type="match status" value="1"/>
</dbReference>
<evidence type="ECO:0000256" key="2">
    <source>
        <dbReference type="ARBA" id="ARBA00022679"/>
    </source>
</evidence>
<keyword evidence="6 8" id="KW-0418">Kinase</keyword>
<dbReference type="PANTHER" id="PTHR10695:SF46">
    <property type="entry name" value="BIFUNCTIONAL COENZYME A SYNTHASE-RELATED"/>
    <property type="match status" value="1"/>
</dbReference>
<dbReference type="AlphaFoldDB" id="A0A6S6S3V0"/>
<keyword evidence="2 6" id="KW-0808">Transferase</keyword>
<keyword evidence="3 6" id="KW-0547">Nucleotide-binding</keyword>
<keyword evidence="5 6" id="KW-0173">Coenzyme A biosynthesis</keyword>
<dbReference type="InterPro" id="IPR001977">
    <property type="entry name" value="Depp_CoAkinase"/>
</dbReference>
<gene>
    <name evidence="6" type="primary">coaE</name>
    <name evidence="8" type="ORF">HELGO_WM10810</name>
</gene>
<evidence type="ECO:0000313" key="8">
    <source>
        <dbReference type="EMBL" id="CAA6800044.1"/>
    </source>
</evidence>
<dbReference type="EMBL" id="CACVAS010000011">
    <property type="protein sequence ID" value="CAA6800044.1"/>
    <property type="molecule type" value="Genomic_DNA"/>
</dbReference>
<comment type="similarity">
    <text evidence="1 6">Belongs to the CoaE family.</text>
</comment>
<feature type="binding site" evidence="6">
    <location>
        <begin position="14"/>
        <end position="19"/>
    </location>
    <ligand>
        <name>ATP</name>
        <dbReference type="ChEBI" id="CHEBI:30616"/>
    </ligand>
</feature>
<comment type="function">
    <text evidence="6">Catalyzes the phosphorylation of the 3'-hydroxyl group of dephosphocoenzyme A to form coenzyme A.</text>
</comment>
<dbReference type="GO" id="GO:0005524">
    <property type="term" value="F:ATP binding"/>
    <property type="evidence" value="ECO:0007669"/>
    <property type="project" value="UniProtKB-UniRule"/>
</dbReference>
<evidence type="ECO:0000256" key="7">
    <source>
        <dbReference type="NCBIfam" id="TIGR00152"/>
    </source>
</evidence>
<evidence type="ECO:0000256" key="1">
    <source>
        <dbReference type="ARBA" id="ARBA00009018"/>
    </source>
</evidence>
<dbReference type="HAMAP" id="MF_00376">
    <property type="entry name" value="Dephospho_CoA_kinase"/>
    <property type="match status" value="1"/>
</dbReference>
<dbReference type="InterPro" id="IPR027417">
    <property type="entry name" value="P-loop_NTPase"/>
</dbReference>
<dbReference type="NCBIfam" id="TIGR00152">
    <property type="entry name" value="dephospho-CoA kinase"/>
    <property type="match status" value="1"/>
</dbReference>
<sequence length="200" mass="23240">MSFKYAIVLTGGIATGKSTVAGYFKNRGFIIIDADTIAHEVLDEQYIEVARLFGESVITDKKVNRRALGSIVFENQQERQKLESLLHPLIFKKIEGLSKEEDEKRKPYLIDIPLFFESNRYPIKKSLVVYADKERQIKRLMKRDGYNKDEALLRIESQLDIEEKVKKASYVIRNIKDKNYLEDECQRVEALILGEFNDSN</sequence>
<accession>A0A6S6S3V0</accession>
<keyword evidence="6" id="KW-0963">Cytoplasm</keyword>
<evidence type="ECO:0000256" key="4">
    <source>
        <dbReference type="ARBA" id="ARBA00022840"/>
    </source>
</evidence>
<protein>
    <recommendedName>
        <fullName evidence="6 7">Dephospho-CoA kinase</fullName>
        <ecNumber evidence="6 7">2.7.1.24</ecNumber>
    </recommendedName>
    <alternativeName>
        <fullName evidence="6">Dephosphocoenzyme A kinase</fullName>
    </alternativeName>
</protein>
<comment type="pathway">
    <text evidence="6">Cofactor biosynthesis; coenzyme A biosynthesis; CoA from (R)-pantothenate: step 5/5.</text>
</comment>
<keyword evidence="4 6" id="KW-0067">ATP-binding</keyword>
<reference evidence="8" key="1">
    <citation type="submission" date="2020-01" db="EMBL/GenBank/DDBJ databases">
        <authorList>
            <person name="Meier V. D."/>
            <person name="Meier V D."/>
        </authorList>
    </citation>
    <scope>NUCLEOTIDE SEQUENCE</scope>
    <source>
        <strain evidence="8">HLG_WM_MAG_01</strain>
    </source>
</reference>
<dbReference type="UniPathway" id="UPA00241">
    <property type="reaction ID" value="UER00356"/>
</dbReference>
<comment type="catalytic activity">
    <reaction evidence="6">
        <text>3'-dephospho-CoA + ATP = ADP + CoA + H(+)</text>
        <dbReference type="Rhea" id="RHEA:18245"/>
        <dbReference type="ChEBI" id="CHEBI:15378"/>
        <dbReference type="ChEBI" id="CHEBI:30616"/>
        <dbReference type="ChEBI" id="CHEBI:57287"/>
        <dbReference type="ChEBI" id="CHEBI:57328"/>
        <dbReference type="ChEBI" id="CHEBI:456216"/>
        <dbReference type="EC" id="2.7.1.24"/>
    </reaction>
</comment>
<evidence type="ECO:0000256" key="6">
    <source>
        <dbReference type="HAMAP-Rule" id="MF_00376"/>
    </source>
</evidence>
<comment type="subcellular location">
    <subcellularLocation>
        <location evidence="6">Cytoplasm</location>
    </subcellularLocation>
</comment>
<dbReference type="EC" id="2.7.1.24" evidence="6 7"/>
<dbReference type="PANTHER" id="PTHR10695">
    <property type="entry name" value="DEPHOSPHO-COA KINASE-RELATED"/>
    <property type="match status" value="1"/>
</dbReference>
<dbReference type="GO" id="GO:0015937">
    <property type="term" value="P:coenzyme A biosynthetic process"/>
    <property type="evidence" value="ECO:0007669"/>
    <property type="project" value="UniProtKB-UniRule"/>
</dbReference>
<dbReference type="Pfam" id="PF01121">
    <property type="entry name" value="CoaE"/>
    <property type="match status" value="1"/>
</dbReference>
<evidence type="ECO:0000256" key="5">
    <source>
        <dbReference type="ARBA" id="ARBA00022993"/>
    </source>
</evidence>